<dbReference type="InterPro" id="IPR036945">
    <property type="entry name" value="DAGK_sf"/>
</dbReference>
<keyword evidence="6 19" id="KW-0812">Transmembrane</keyword>
<keyword evidence="18" id="KW-0479">Metal-binding</keyword>
<keyword evidence="7 17" id="KW-0547">Nucleotide-binding</keyword>
<evidence type="ECO:0000256" key="11">
    <source>
        <dbReference type="ARBA" id="ARBA00023098"/>
    </source>
</evidence>
<comment type="similarity">
    <text evidence="2">Belongs to the bacterial diacylglycerol kinase family.</text>
</comment>
<feature type="binding site" evidence="18">
    <location>
        <position position="79"/>
    </location>
    <ligand>
        <name>a divalent metal cation</name>
        <dbReference type="ChEBI" id="CHEBI:60240"/>
    </ligand>
</feature>
<feature type="binding site" evidence="17">
    <location>
        <position position="31"/>
    </location>
    <ligand>
        <name>ATP</name>
        <dbReference type="ChEBI" id="CHEBI:30616"/>
    </ligand>
</feature>
<dbReference type="Pfam" id="PF01219">
    <property type="entry name" value="DAGK_prokar"/>
    <property type="match status" value="1"/>
</dbReference>
<evidence type="ECO:0000256" key="3">
    <source>
        <dbReference type="ARBA" id="ARBA00022475"/>
    </source>
</evidence>
<dbReference type="GO" id="GO:0046872">
    <property type="term" value="F:metal ion binding"/>
    <property type="evidence" value="ECO:0007669"/>
    <property type="project" value="UniProtKB-KW"/>
</dbReference>
<evidence type="ECO:0000256" key="15">
    <source>
        <dbReference type="PIRSR" id="PIRSR600829-1"/>
    </source>
</evidence>
<evidence type="ECO:0000256" key="6">
    <source>
        <dbReference type="ARBA" id="ARBA00022692"/>
    </source>
</evidence>
<feature type="transmembrane region" description="Helical" evidence="19">
    <location>
        <begin position="99"/>
        <end position="123"/>
    </location>
</feature>
<reference evidence="20 21" key="1">
    <citation type="journal article" date="2015" name="Nature">
        <title>rRNA introns, odd ribosomes, and small enigmatic genomes across a large radiation of phyla.</title>
        <authorList>
            <person name="Brown C.T."/>
            <person name="Hug L.A."/>
            <person name="Thomas B.C."/>
            <person name="Sharon I."/>
            <person name="Castelle C.J."/>
            <person name="Singh A."/>
            <person name="Wilkins M.J."/>
            <person name="Williams K.H."/>
            <person name="Banfield J.F."/>
        </authorList>
    </citation>
    <scope>NUCLEOTIDE SEQUENCE [LARGE SCALE GENOMIC DNA]</scope>
</reference>
<comment type="cofactor">
    <cofactor evidence="18">
        <name>Mg(2+)</name>
        <dbReference type="ChEBI" id="CHEBI:18420"/>
    </cofactor>
    <text evidence="18">Mn(2+), Zn(2+), Cd(2+) and Co(2+) support activity to lesser extents.</text>
</comment>
<keyword evidence="18" id="KW-0460">Magnesium</keyword>
<sequence length="129" mass="14555">MLGFLKSHHPLRHARSFKHAFQGIFKALVEEPNFRVQIVILVISIMLGAHFNITNTEWALLILSMGLLLMAEVLNTVVEDTIDFFIKDFDEGVKVIKDLSAGFVLITAVTSLAILILIFWPYFMVVLPA</sequence>
<name>A0A0G0VRS0_UNCKA</name>
<evidence type="ECO:0000256" key="13">
    <source>
        <dbReference type="ARBA" id="ARBA00023209"/>
    </source>
</evidence>
<evidence type="ECO:0000256" key="8">
    <source>
        <dbReference type="ARBA" id="ARBA00022777"/>
    </source>
</evidence>
<dbReference type="GO" id="GO:0005886">
    <property type="term" value="C:plasma membrane"/>
    <property type="evidence" value="ECO:0007669"/>
    <property type="project" value="UniProtKB-SubCell"/>
</dbReference>
<proteinExistence type="inferred from homology"/>
<evidence type="ECO:0000256" key="17">
    <source>
        <dbReference type="PIRSR" id="PIRSR600829-3"/>
    </source>
</evidence>
<feature type="active site" description="Proton acceptor" evidence="15">
    <location>
        <position position="72"/>
    </location>
</feature>
<evidence type="ECO:0000256" key="16">
    <source>
        <dbReference type="PIRSR" id="PIRSR600829-2"/>
    </source>
</evidence>
<evidence type="ECO:0000256" key="10">
    <source>
        <dbReference type="ARBA" id="ARBA00022989"/>
    </source>
</evidence>
<accession>A0A0G0VRS0</accession>
<organism evidence="20 21">
    <name type="scientific">candidate division WWE3 bacterium GW2011_GWC2_41_23</name>
    <dbReference type="NCBI Taxonomy" id="1619123"/>
    <lineage>
        <taxon>Bacteria</taxon>
        <taxon>Katanobacteria</taxon>
    </lineage>
</organism>
<evidence type="ECO:0000256" key="7">
    <source>
        <dbReference type="ARBA" id="ARBA00022741"/>
    </source>
</evidence>
<feature type="binding site" evidence="17">
    <location>
        <begin position="97"/>
        <end position="98"/>
    </location>
    <ligand>
        <name>ATP</name>
        <dbReference type="ChEBI" id="CHEBI:30616"/>
    </ligand>
</feature>
<evidence type="ECO:0000256" key="19">
    <source>
        <dbReference type="SAM" id="Phobius"/>
    </source>
</evidence>
<evidence type="ECO:0000256" key="5">
    <source>
        <dbReference type="ARBA" id="ARBA00022679"/>
    </source>
</evidence>
<keyword evidence="3" id="KW-1003">Cell membrane</keyword>
<keyword evidence="14" id="KW-1208">Phospholipid metabolism</keyword>
<evidence type="ECO:0000256" key="1">
    <source>
        <dbReference type="ARBA" id="ARBA00004651"/>
    </source>
</evidence>
<dbReference type="GO" id="GO:0016301">
    <property type="term" value="F:kinase activity"/>
    <property type="evidence" value="ECO:0007669"/>
    <property type="project" value="UniProtKB-KW"/>
</dbReference>
<keyword evidence="12 19" id="KW-0472">Membrane</keyword>
<dbReference type="GO" id="GO:0005524">
    <property type="term" value="F:ATP binding"/>
    <property type="evidence" value="ECO:0007669"/>
    <property type="project" value="UniProtKB-KW"/>
</dbReference>
<keyword evidence="4" id="KW-0444">Lipid biosynthesis</keyword>
<dbReference type="EMBL" id="LCBB01000001">
    <property type="protein sequence ID" value="KKS03579.1"/>
    <property type="molecule type" value="Genomic_DNA"/>
</dbReference>
<dbReference type="GO" id="GO:0008654">
    <property type="term" value="P:phospholipid biosynthetic process"/>
    <property type="evidence" value="ECO:0007669"/>
    <property type="project" value="UniProtKB-KW"/>
</dbReference>
<dbReference type="AlphaFoldDB" id="A0A0G0VRS0"/>
<protein>
    <submittedName>
        <fullName evidence="20">Diacylglycerol kinase</fullName>
    </submittedName>
</protein>
<keyword evidence="10 19" id="KW-1133">Transmembrane helix</keyword>
<evidence type="ECO:0000313" key="20">
    <source>
        <dbReference type="EMBL" id="KKS03579.1"/>
    </source>
</evidence>
<evidence type="ECO:0000256" key="9">
    <source>
        <dbReference type="ARBA" id="ARBA00022840"/>
    </source>
</evidence>
<feature type="binding site" evidence="16">
    <location>
        <position position="72"/>
    </location>
    <ligand>
        <name>substrate</name>
    </ligand>
</feature>
<evidence type="ECO:0000256" key="18">
    <source>
        <dbReference type="PIRSR" id="PIRSR600829-4"/>
    </source>
</evidence>
<keyword evidence="9 17" id="KW-0067">ATP-binding</keyword>
<dbReference type="CDD" id="cd14265">
    <property type="entry name" value="UDPK_IM_like"/>
    <property type="match status" value="1"/>
</dbReference>
<evidence type="ECO:0000256" key="2">
    <source>
        <dbReference type="ARBA" id="ARBA00005967"/>
    </source>
</evidence>
<dbReference type="PANTHER" id="PTHR34299">
    <property type="entry name" value="DIACYLGLYCEROL KINASE"/>
    <property type="match status" value="1"/>
</dbReference>
<keyword evidence="5" id="KW-0808">Transferase</keyword>
<keyword evidence="13" id="KW-0594">Phospholipid biosynthesis</keyword>
<dbReference type="InterPro" id="IPR033717">
    <property type="entry name" value="UDPK"/>
</dbReference>
<evidence type="ECO:0000256" key="14">
    <source>
        <dbReference type="ARBA" id="ARBA00023264"/>
    </source>
</evidence>
<evidence type="ECO:0000313" key="21">
    <source>
        <dbReference type="Proteomes" id="UP000033947"/>
    </source>
</evidence>
<dbReference type="PANTHER" id="PTHR34299:SF1">
    <property type="entry name" value="DIACYLGLYCEROL KINASE"/>
    <property type="match status" value="1"/>
</dbReference>
<feature type="binding site" evidence="17">
    <location>
        <position position="79"/>
    </location>
    <ligand>
        <name>ATP</name>
        <dbReference type="ChEBI" id="CHEBI:30616"/>
    </ligand>
</feature>
<evidence type="ECO:0000256" key="4">
    <source>
        <dbReference type="ARBA" id="ARBA00022516"/>
    </source>
</evidence>
<feature type="transmembrane region" description="Helical" evidence="19">
    <location>
        <begin position="34"/>
        <end position="53"/>
    </location>
</feature>
<keyword evidence="8 20" id="KW-0418">Kinase</keyword>
<comment type="caution">
    <text evidence="20">The sequence shown here is derived from an EMBL/GenBank/DDBJ whole genome shotgun (WGS) entry which is preliminary data.</text>
</comment>
<dbReference type="Proteomes" id="UP000033947">
    <property type="component" value="Unassembled WGS sequence"/>
</dbReference>
<dbReference type="Gene3D" id="1.10.287.3610">
    <property type="match status" value="1"/>
</dbReference>
<gene>
    <name evidence="20" type="ORF">UU55_C0001G0040</name>
</gene>
<feature type="transmembrane region" description="Helical" evidence="19">
    <location>
        <begin position="59"/>
        <end position="78"/>
    </location>
</feature>
<dbReference type="InterPro" id="IPR000829">
    <property type="entry name" value="DAGK"/>
</dbReference>
<evidence type="ECO:0000256" key="12">
    <source>
        <dbReference type="ARBA" id="ARBA00023136"/>
    </source>
</evidence>
<feature type="binding site" evidence="18">
    <location>
        <position position="31"/>
    </location>
    <ligand>
        <name>a divalent metal cation</name>
        <dbReference type="ChEBI" id="CHEBI:60240"/>
    </ligand>
</feature>
<keyword evidence="11" id="KW-0443">Lipid metabolism</keyword>
<comment type="subcellular location">
    <subcellularLocation>
        <location evidence="1">Cell membrane</location>
        <topology evidence="1">Multi-pass membrane protein</topology>
    </subcellularLocation>
</comment>